<accession>A0A7L4YJV3</accession>
<feature type="transmembrane region" description="Helical" evidence="2">
    <location>
        <begin position="86"/>
        <end position="107"/>
    </location>
</feature>
<dbReference type="Proteomes" id="UP000463857">
    <property type="component" value="Chromosome"/>
</dbReference>
<feature type="transmembrane region" description="Helical" evidence="2">
    <location>
        <begin position="176"/>
        <end position="199"/>
    </location>
</feature>
<dbReference type="InParanoid" id="A0A7L4YJV3"/>
<feature type="transmembrane region" description="Helical" evidence="2">
    <location>
        <begin position="146"/>
        <end position="164"/>
    </location>
</feature>
<organism evidence="3 4">
    <name type="scientific">Epidermidibacterium keratini</name>
    <dbReference type="NCBI Taxonomy" id="1891644"/>
    <lineage>
        <taxon>Bacteria</taxon>
        <taxon>Bacillati</taxon>
        <taxon>Actinomycetota</taxon>
        <taxon>Actinomycetes</taxon>
        <taxon>Sporichthyales</taxon>
        <taxon>Sporichthyaceae</taxon>
        <taxon>Epidermidibacterium</taxon>
    </lineage>
</organism>
<reference evidence="3 4" key="1">
    <citation type="journal article" date="2018" name="Int. J. Syst. Evol. Microbiol.">
        <title>Epidermidibacterium keratini gen. nov., sp. nov., a member of the family Sporichthyaceae, isolated from keratin epidermis.</title>
        <authorList>
            <person name="Lee D.G."/>
            <person name="Trujillo M.E."/>
            <person name="Kang S."/>
            <person name="Nam J.J."/>
            <person name="Kim Y.J."/>
        </authorList>
    </citation>
    <scope>NUCLEOTIDE SEQUENCE [LARGE SCALE GENOMIC DNA]</scope>
    <source>
        <strain evidence="3 4">EPI-7</strain>
    </source>
</reference>
<dbReference type="RefSeq" id="WP_159542220.1">
    <property type="nucleotide sequence ID" value="NZ_CP047156.1"/>
</dbReference>
<gene>
    <name evidence="3" type="ORF">EK0264_01455</name>
</gene>
<keyword evidence="2" id="KW-1133">Transmembrane helix</keyword>
<dbReference type="KEGG" id="eke:EK0264_01455"/>
<evidence type="ECO:0000256" key="1">
    <source>
        <dbReference type="SAM" id="MobiDB-lite"/>
    </source>
</evidence>
<keyword evidence="2" id="KW-0812">Transmembrane</keyword>
<dbReference type="AlphaFoldDB" id="A0A7L4YJV3"/>
<proteinExistence type="predicted"/>
<evidence type="ECO:0000313" key="3">
    <source>
        <dbReference type="EMBL" id="QHB99088.1"/>
    </source>
</evidence>
<evidence type="ECO:0008006" key="5">
    <source>
        <dbReference type="Google" id="ProtNLM"/>
    </source>
</evidence>
<feature type="region of interest" description="Disordered" evidence="1">
    <location>
        <begin position="204"/>
        <end position="227"/>
    </location>
</feature>
<sequence>MVLIAFLLTWLGAGLLALTAFVLPYADAGGNTLASIELGQAVYAASDNLGLPTVLGYYAIAGYAALGGLLAATTLFAMFNSRANRWIAVLGYVVLAGLLGWIAWRMWSPTQARQQGETIAFYAAIVIAVLMLIFAFLAVRQRVWRVAIIGAVLALVGLGLSIWLMLSSTDAVSFRFYGWLIPLGYLLLAFGALGSIAAAGKERMNQPPESASAPPAAPSSGFGATPV</sequence>
<feature type="transmembrane region" description="Helical" evidence="2">
    <location>
        <begin position="55"/>
        <end position="79"/>
    </location>
</feature>
<feature type="transmembrane region" description="Helical" evidence="2">
    <location>
        <begin position="119"/>
        <end position="139"/>
    </location>
</feature>
<keyword evidence="4" id="KW-1185">Reference proteome</keyword>
<protein>
    <recommendedName>
        <fullName evidence="5">DUF998 domain-containing protein</fullName>
    </recommendedName>
</protein>
<feature type="compositionally biased region" description="Low complexity" evidence="1">
    <location>
        <begin position="207"/>
        <end position="220"/>
    </location>
</feature>
<evidence type="ECO:0000313" key="4">
    <source>
        <dbReference type="Proteomes" id="UP000463857"/>
    </source>
</evidence>
<keyword evidence="2" id="KW-0472">Membrane</keyword>
<dbReference type="EMBL" id="CP047156">
    <property type="protein sequence ID" value="QHB99088.1"/>
    <property type="molecule type" value="Genomic_DNA"/>
</dbReference>
<name>A0A7L4YJV3_9ACTN</name>
<evidence type="ECO:0000256" key="2">
    <source>
        <dbReference type="SAM" id="Phobius"/>
    </source>
</evidence>